<keyword evidence="5 6" id="KW-0472">Membrane</keyword>
<dbReference type="AlphaFoldDB" id="F9ZKY1"/>
<dbReference type="SUPFAM" id="SSF53448">
    <property type="entry name" value="Nucleotide-diphospho-sugar transferases"/>
    <property type="match status" value="1"/>
</dbReference>
<dbReference type="EMBL" id="CP002573">
    <property type="protein sequence ID" value="AEK57418.1"/>
    <property type="molecule type" value="Genomic_DNA"/>
</dbReference>
<dbReference type="Pfam" id="PF13440">
    <property type="entry name" value="Polysacc_synt_3"/>
    <property type="match status" value="1"/>
</dbReference>
<feature type="domain" description="Glycosyltransferase 2-like" evidence="7">
    <location>
        <begin position="541"/>
        <end position="652"/>
    </location>
</feature>
<evidence type="ECO:0000313" key="8">
    <source>
        <dbReference type="EMBL" id="AEK57418.1"/>
    </source>
</evidence>
<gene>
    <name evidence="8" type="ordered locus">Atc_0769</name>
</gene>
<feature type="transmembrane region" description="Helical" evidence="6">
    <location>
        <begin position="119"/>
        <end position="143"/>
    </location>
</feature>
<dbReference type="PANTHER" id="PTHR30250:SF26">
    <property type="entry name" value="PSMA PROTEIN"/>
    <property type="match status" value="1"/>
</dbReference>
<dbReference type="InterPro" id="IPR001173">
    <property type="entry name" value="Glyco_trans_2-like"/>
</dbReference>
<feature type="transmembrane region" description="Helical" evidence="6">
    <location>
        <begin position="222"/>
        <end position="241"/>
    </location>
</feature>
<keyword evidence="2" id="KW-1003">Cell membrane</keyword>
<dbReference type="HOGENOM" id="CLU_333912_0_0_6"/>
<proteinExistence type="predicted"/>
<dbReference type="Pfam" id="PF00535">
    <property type="entry name" value="Glycos_transf_2"/>
    <property type="match status" value="1"/>
</dbReference>
<feature type="transmembrane region" description="Helical" evidence="6">
    <location>
        <begin position="482"/>
        <end position="500"/>
    </location>
</feature>
<feature type="transmembrane region" description="Helical" evidence="6">
    <location>
        <begin position="363"/>
        <end position="390"/>
    </location>
</feature>
<feature type="transmembrane region" description="Helical" evidence="6">
    <location>
        <begin position="411"/>
        <end position="435"/>
    </location>
</feature>
<organism evidence="8 9">
    <name type="scientific">Acidithiobacillus caldus (strain SM-1)</name>
    <dbReference type="NCBI Taxonomy" id="990288"/>
    <lineage>
        <taxon>Bacteria</taxon>
        <taxon>Pseudomonadati</taxon>
        <taxon>Pseudomonadota</taxon>
        <taxon>Acidithiobacillia</taxon>
        <taxon>Acidithiobacillales</taxon>
        <taxon>Acidithiobacillaceae</taxon>
        <taxon>Acidithiobacillus</taxon>
    </lineage>
</organism>
<dbReference type="OrthoDB" id="9812647at2"/>
<dbReference type="InterPro" id="IPR029044">
    <property type="entry name" value="Nucleotide-diphossugar_trans"/>
</dbReference>
<reference evidence="8 9" key="1">
    <citation type="journal article" date="2011" name="J. Genet. Genomics">
        <title>Unraveling the Acidithiobacillus caldus complete genome and its central metabolisms for carbon assimilation.</title>
        <authorList>
            <person name="You X.Y."/>
            <person name="Guo X."/>
            <person name="Zheng H.J."/>
            <person name="Zhang M.J."/>
            <person name="Liu L.J."/>
            <person name="Zhu Y.Q."/>
            <person name="Zhu B."/>
            <person name="Wang S.Y."/>
            <person name="Zhao G.P."/>
            <person name="Poetsch A."/>
            <person name="Jiang C.Y."/>
            <person name="Liu S.J."/>
        </authorList>
    </citation>
    <scope>NUCLEOTIDE SEQUENCE [LARGE SCALE GENOMIC DNA]</scope>
    <source>
        <strain evidence="8 9">SM-1</strain>
    </source>
</reference>
<dbReference type="CDD" id="cd04196">
    <property type="entry name" value="GT_2_like_d"/>
    <property type="match status" value="1"/>
</dbReference>
<feature type="transmembrane region" description="Helical" evidence="6">
    <location>
        <begin position="70"/>
        <end position="90"/>
    </location>
</feature>
<evidence type="ECO:0000256" key="2">
    <source>
        <dbReference type="ARBA" id="ARBA00022475"/>
    </source>
</evidence>
<dbReference type="KEGG" id="acu:Atc_0769"/>
<comment type="subcellular location">
    <subcellularLocation>
        <location evidence="1">Cell membrane</location>
        <topology evidence="1">Multi-pass membrane protein</topology>
    </subcellularLocation>
</comment>
<dbReference type="Gene3D" id="3.90.550.10">
    <property type="entry name" value="Spore Coat Polysaccharide Biosynthesis Protein SpsA, Chain A"/>
    <property type="match status" value="1"/>
</dbReference>
<feature type="transmembrane region" description="Helical" evidence="6">
    <location>
        <begin position="333"/>
        <end position="357"/>
    </location>
</feature>
<keyword evidence="3 6" id="KW-0812">Transmembrane</keyword>
<evidence type="ECO:0000256" key="3">
    <source>
        <dbReference type="ARBA" id="ARBA00022692"/>
    </source>
</evidence>
<feature type="transmembrane region" description="Helical" evidence="6">
    <location>
        <begin position="196"/>
        <end position="216"/>
    </location>
</feature>
<evidence type="ECO:0000256" key="1">
    <source>
        <dbReference type="ARBA" id="ARBA00004651"/>
    </source>
</evidence>
<name>F9ZKY1_ACICS</name>
<dbReference type="InterPro" id="IPR050833">
    <property type="entry name" value="Poly_Biosynth_Transport"/>
</dbReference>
<evidence type="ECO:0000256" key="4">
    <source>
        <dbReference type="ARBA" id="ARBA00022989"/>
    </source>
</evidence>
<evidence type="ECO:0000256" key="5">
    <source>
        <dbReference type="ARBA" id="ARBA00023136"/>
    </source>
</evidence>
<evidence type="ECO:0000256" key="6">
    <source>
        <dbReference type="SAM" id="Phobius"/>
    </source>
</evidence>
<keyword evidence="4 6" id="KW-1133">Transmembrane helix</keyword>
<dbReference type="CDD" id="cd13128">
    <property type="entry name" value="MATE_Wzx_like"/>
    <property type="match status" value="1"/>
</dbReference>
<evidence type="ECO:0000259" key="7">
    <source>
        <dbReference type="Pfam" id="PF00535"/>
    </source>
</evidence>
<accession>F9ZKY1</accession>
<dbReference type="PANTHER" id="PTHR30250">
    <property type="entry name" value="PST FAMILY PREDICTED COLANIC ACID TRANSPORTER"/>
    <property type="match status" value="1"/>
</dbReference>
<dbReference type="STRING" id="990288.Atc_0769"/>
<feature type="transmembrane region" description="Helical" evidence="6">
    <location>
        <begin position="455"/>
        <end position="475"/>
    </location>
</feature>
<protein>
    <submittedName>
        <fullName evidence="8">Polysaccharide biosynthesis protein</fullName>
    </submittedName>
</protein>
<feature type="transmembrane region" description="Helical" evidence="6">
    <location>
        <begin position="163"/>
        <end position="184"/>
    </location>
</feature>
<feature type="transmembrane region" description="Helical" evidence="6">
    <location>
        <begin position="40"/>
        <end position="64"/>
    </location>
</feature>
<feature type="transmembrane region" description="Helical" evidence="6">
    <location>
        <begin position="298"/>
        <end position="321"/>
    </location>
</feature>
<dbReference type="Proteomes" id="UP000006135">
    <property type="component" value="Chromosome"/>
</dbReference>
<dbReference type="GO" id="GO:0005886">
    <property type="term" value="C:plasma membrane"/>
    <property type="evidence" value="ECO:0007669"/>
    <property type="project" value="UniProtKB-SubCell"/>
</dbReference>
<evidence type="ECO:0000313" key="9">
    <source>
        <dbReference type="Proteomes" id="UP000006135"/>
    </source>
</evidence>
<feature type="transmembrane region" description="Helical" evidence="6">
    <location>
        <begin position="261"/>
        <end position="278"/>
    </location>
</feature>
<keyword evidence="9" id="KW-1185">Reference proteome</keyword>
<sequence>MADTRGALTNYSQALCLPLGEALCLSHGAASLKRHIAVSALFNIAGRALPALLLLVTTPIYLHLIGVSRYGAMAILWLALGYFGVFDLGLGRAVAQRIARVTVKAPDPFTTIEQQRSKIFWSAMIASLVIASLASGVLFWPLLELMIHRVLHLTPELRVEAEHSIWVLLTFLPIATTLSVLIGTLEGTEHFDLLNLGQLVGLVGYQLLPLTVATLGHITLPWLVGAAMLGRLSGAGVLFWFCEKVLDYPRPQFEWRVLRPLLRYGGWITVSAIVSPILNVTDRFFIGARLGLAYVTHYVVPFNMVMYAGILPQSLAAALFPRYARLGEGEAKAMMWSAIRIIAAGMTPIVILGIWLMHGFLTWWLGATFAAQSALVGELLLLGIWINALAHAPYGLLQAQGQAELTAKFHLLELVVYLPLLWWSIARWGISGAAAVWDGRVFLDLVLLLLATQRIWTPVLSLTPSLLLIVVAFVVNLQHGQISTIGFIIFAAIILLWSLMQAQRFTKGWAAYLRKRLKDGRRVVPSGSSTTDSASLPTVAVLMAVYNGARFLEAQLLSILTQSYAQIRLYIRDDGSTDGSVEILQAMADQNPKEIIFLQDHEKHLGVIGNFHRLLQIADQLGTEPYIMLADQDDVWFADKVEITLLEMLQTERWAGKETPVLVHTDLCVTNDRLQIRDPSFWHYQHLDPSRDDLRQLCMQNMVTGCTVMMNRALLKKALPIPDNVLMHDWWLALTASAFGIIRFIPQATMFYRQHDKNDTGAKRFGLDYVLRAVMRVRSSTTFWQLLARNQRQAEAFLARFHKDLSAVRVNDLQRFSSLSARTPIVERMRAVFIRKFCRHGWIRNIGLIMRLAIG</sequence>